<reference evidence="1" key="1">
    <citation type="submission" date="2016-07" db="EMBL/GenBank/DDBJ databases">
        <authorList>
            <person name="Bretaudeau A."/>
        </authorList>
    </citation>
    <scope>NUCLEOTIDE SEQUENCE</scope>
    <source>
        <strain evidence="1">Rice</strain>
        <tissue evidence="1">Whole body</tissue>
    </source>
</reference>
<dbReference type="EMBL" id="ODYU01005799">
    <property type="protein sequence ID" value="SOQ47046.1"/>
    <property type="molecule type" value="Genomic_DNA"/>
</dbReference>
<name>A0A2H1W265_SPOFR</name>
<organism evidence="1">
    <name type="scientific">Spodoptera frugiperda</name>
    <name type="common">Fall armyworm</name>
    <dbReference type="NCBI Taxonomy" id="7108"/>
    <lineage>
        <taxon>Eukaryota</taxon>
        <taxon>Metazoa</taxon>
        <taxon>Ecdysozoa</taxon>
        <taxon>Arthropoda</taxon>
        <taxon>Hexapoda</taxon>
        <taxon>Insecta</taxon>
        <taxon>Pterygota</taxon>
        <taxon>Neoptera</taxon>
        <taxon>Endopterygota</taxon>
        <taxon>Lepidoptera</taxon>
        <taxon>Glossata</taxon>
        <taxon>Ditrysia</taxon>
        <taxon>Noctuoidea</taxon>
        <taxon>Noctuidae</taxon>
        <taxon>Amphipyrinae</taxon>
        <taxon>Spodoptera</taxon>
    </lineage>
</organism>
<protein>
    <submittedName>
        <fullName evidence="1">SFRICE_027926</fullName>
    </submittedName>
</protein>
<gene>
    <name evidence="1" type="ORF">SFRICE_027926</name>
</gene>
<proteinExistence type="predicted"/>
<dbReference type="AlphaFoldDB" id="A0A2H1W265"/>
<sequence>MDSVTLNVNTNLTTPIKLKSIESFGLESEQYSNLAPKIRHFVFFYYFDISSVSLTVNTNPTTPLKLKSIKPFRLQSVPNNYTYIHTLEKHNPPSGAVGGGKILRYKDCCRLARTHKAYCNVRTCLLVTVSRFGAMIQAGYKCVTIAMRRLREDYERQ</sequence>
<evidence type="ECO:0000313" key="1">
    <source>
        <dbReference type="EMBL" id="SOQ47046.1"/>
    </source>
</evidence>
<accession>A0A2H1W265</accession>